<name>A0A2M7S587_9BACT</name>
<evidence type="ECO:0000259" key="1">
    <source>
        <dbReference type="PROSITE" id="PS50902"/>
    </source>
</evidence>
<feature type="domain" description="Flavodoxin-like" evidence="1">
    <location>
        <begin position="5"/>
        <end position="157"/>
    </location>
</feature>
<dbReference type="Proteomes" id="UP000229307">
    <property type="component" value="Unassembled WGS sequence"/>
</dbReference>
<dbReference type="GO" id="GO:0009055">
    <property type="term" value="F:electron transfer activity"/>
    <property type="evidence" value="ECO:0007669"/>
    <property type="project" value="InterPro"/>
</dbReference>
<dbReference type="Pfam" id="PF12682">
    <property type="entry name" value="Flavodoxin_4"/>
    <property type="match status" value="1"/>
</dbReference>
<dbReference type="AlphaFoldDB" id="A0A2M7S587"/>
<accession>A0A2M7S587</accession>
<proteinExistence type="predicted"/>
<protein>
    <submittedName>
        <fullName evidence="2">Flavodoxin</fullName>
    </submittedName>
</protein>
<reference evidence="3" key="1">
    <citation type="submission" date="2017-09" db="EMBL/GenBank/DDBJ databases">
        <title>Depth-based differentiation of microbial function through sediment-hosted aquifers and enrichment of novel symbionts in the deep terrestrial subsurface.</title>
        <authorList>
            <person name="Probst A.J."/>
            <person name="Ladd B."/>
            <person name="Jarett J.K."/>
            <person name="Geller-Mcgrath D.E."/>
            <person name="Sieber C.M.K."/>
            <person name="Emerson J.B."/>
            <person name="Anantharaman K."/>
            <person name="Thomas B.C."/>
            <person name="Malmstrom R."/>
            <person name="Stieglmeier M."/>
            <person name="Klingl A."/>
            <person name="Woyke T."/>
            <person name="Ryan C.M."/>
            <person name="Banfield J.F."/>
        </authorList>
    </citation>
    <scope>NUCLEOTIDE SEQUENCE [LARGE SCALE GENOMIC DNA]</scope>
</reference>
<sequence>MAKKILVVFYSRTGTTRKAANYIAGELGSDTEEILDVKSRMGLFGWLRSGMEGVREMTPPIQETKKDPSAYDVVVLGTPWWGGKMSSPLRSYIAKNKDKFRQVAFLITSGGEDLGNGIPNMEAACGKKHAAVFTATMDEVKGGSYTNKIRDFLSKLK</sequence>
<dbReference type="PROSITE" id="PS00201">
    <property type="entry name" value="FLAVODOXIN"/>
    <property type="match status" value="1"/>
</dbReference>
<dbReference type="PROSITE" id="PS50902">
    <property type="entry name" value="FLAVODOXIN_LIKE"/>
    <property type="match status" value="1"/>
</dbReference>
<dbReference type="SUPFAM" id="SSF52218">
    <property type="entry name" value="Flavoproteins"/>
    <property type="match status" value="1"/>
</dbReference>
<evidence type="ECO:0000313" key="3">
    <source>
        <dbReference type="Proteomes" id="UP000229307"/>
    </source>
</evidence>
<gene>
    <name evidence="2" type="ORF">COY52_11370</name>
</gene>
<dbReference type="EMBL" id="PFMR01000313">
    <property type="protein sequence ID" value="PIZ14712.1"/>
    <property type="molecule type" value="Genomic_DNA"/>
</dbReference>
<dbReference type="PANTHER" id="PTHR39201:SF1">
    <property type="entry name" value="FLAVODOXIN-LIKE DOMAIN-CONTAINING PROTEIN"/>
    <property type="match status" value="1"/>
</dbReference>
<evidence type="ECO:0000313" key="2">
    <source>
        <dbReference type="EMBL" id="PIZ14712.1"/>
    </source>
</evidence>
<dbReference type="GO" id="GO:0010181">
    <property type="term" value="F:FMN binding"/>
    <property type="evidence" value="ECO:0007669"/>
    <property type="project" value="InterPro"/>
</dbReference>
<dbReference type="InterPro" id="IPR001226">
    <property type="entry name" value="Flavodoxin_CS"/>
</dbReference>
<organism evidence="2 3">
    <name type="scientific">Candidatus Desantisbacteria bacterium CG_4_10_14_0_8_um_filter_48_22</name>
    <dbReference type="NCBI Taxonomy" id="1974543"/>
    <lineage>
        <taxon>Bacteria</taxon>
        <taxon>Candidatus Desantisiibacteriota</taxon>
    </lineage>
</organism>
<dbReference type="PANTHER" id="PTHR39201">
    <property type="entry name" value="EXPORTED PROTEIN-RELATED"/>
    <property type="match status" value="1"/>
</dbReference>
<dbReference type="InterPro" id="IPR029039">
    <property type="entry name" value="Flavoprotein-like_sf"/>
</dbReference>
<comment type="caution">
    <text evidence="2">The sequence shown here is derived from an EMBL/GenBank/DDBJ whole genome shotgun (WGS) entry which is preliminary data.</text>
</comment>
<dbReference type="InterPro" id="IPR008254">
    <property type="entry name" value="Flavodoxin/NO_synth"/>
</dbReference>
<dbReference type="Gene3D" id="3.40.50.360">
    <property type="match status" value="1"/>
</dbReference>